<evidence type="ECO:0000256" key="2">
    <source>
        <dbReference type="PROSITE-ProRule" id="PRU00335"/>
    </source>
</evidence>
<dbReference type="PROSITE" id="PS50977">
    <property type="entry name" value="HTH_TETR_2"/>
    <property type="match status" value="1"/>
</dbReference>
<dbReference type="InterPro" id="IPR001647">
    <property type="entry name" value="HTH_TetR"/>
</dbReference>
<protein>
    <submittedName>
        <fullName evidence="4">Transcriptional regulator, TetR family</fullName>
    </submittedName>
</protein>
<feature type="DNA-binding region" description="H-T-H motif" evidence="2">
    <location>
        <begin position="29"/>
        <end position="48"/>
    </location>
</feature>
<reference evidence="4 5" key="1">
    <citation type="journal article" date="2017" name="BMC Genomics">
        <title>Comparative genomic and phylogenomic analyses of the Bifidobacteriaceae family.</title>
        <authorList>
            <person name="Lugli G.A."/>
            <person name="Milani C."/>
            <person name="Turroni F."/>
            <person name="Duranti S."/>
            <person name="Mancabelli L."/>
            <person name="Mangifesta M."/>
            <person name="Ferrario C."/>
            <person name="Modesto M."/>
            <person name="Mattarelli P."/>
            <person name="Jiri K."/>
            <person name="van Sinderen D."/>
            <person name="Ventura M."/>
        </authorList>
    </citation>
    <scope>NUCLEOTIDE SEQUENCE [LARGE SCALE GENOMIC DNA]</scope>
    <source>
        <strain evidence="4 5">DSM 100201</strain>
    </source>
</reference>
<dbReference type="PANTHER" id="PTHR43479">
    <property type="entry name" value="ACREF/ENVCD OPERON REPRESSOR-RELATED"/>
    <property type="match status" value="1"/>
</dbReference>
<dbReference type="AlphaFoldDB" id="A0A261FHA3"/>
<dbReference type="EMBL" id="MWWV01000004">
    <property type="protein sequence ID" value="OZG58395.1"/>
    <property type="molecule type" value="Genomic_DNA"/>
</dbReference>
<dbReference type="GO" id="GO:0003677">
    <property type="term" value="F:DNA binding"/>
    <property type="evidence" value="ECO:0007669"/>
    <property type="project" value="UniProtKB-UniRule"/>
</dbReference>
<evidence type="ECO:0000313" key="4">
    <source>
        <dbReference type="EMBL" id="OZG58395.1"/>
    </source>
</evidence>
<evidence type="ECO:0000259" key="3">
    <source>
        <dbReference type="PROSITE" id="PS50977"/>
    </source>
</evidence>
<keyword evidence="1 2" id="KW-0238">DNA-binding</keyword>
<sequence>MDRRMRRTRTQLLRALISLLETKPLNDITVTELTRIADINRATFYAHYKDVYELFDELKTECCIMLRELIVRHAEEIQHGDTAGITREIFEYFDDNEQMFTLLTYNGDTTLYGDIIITLQNALAETVLPVKCGEHFSNRRTVNRDDHQEMMLFVYQFDFIVGGLVSLLQRWFTNGRKESVETMAALADNYVQRIGPEAFERSMSLIEADGAKVVARTV</sequence>
<dbReference type="PANTHER" id="PTHR43479:SF7">
    <property type="entry name" value="TETR-FAMILY TRANSCRIPTIONAL REGULATOR"/>
    <property type="match status" value="1"/>
</dbReference>
<dbReference type="Proteomes" id="UP000216444">
    <property type="component" value="Unassembled WGS sequence"/>
</dbReference>
<accession>A0A261FHA3</accession>
<name>A0A261FHA3_9BIFI</name>
<evidence type="ECO:0000313" key="5">
    <source>
        <dbReference type="Proteomes" id="UP000216444"/>
    </source>
</evidence>
<dbReference type="Pfam" id="PF14278">
    <property type="entry name" value="TetR_C_8"/>
    <property type="match status" value="1"/>
</dbReference>
<evidence type="ECO:0000256" key="1">
    <source>
        <dbReference type="ARBA" id="ARBA00023125"/>
    </source>
</evidence>
<dbReference type="Gene3D" id="1.10.357.10">
    <property type="entry name" value="Tetracycline Repressor, domain 2"/>
    <property type="match status" value="1"/>
</dbReference>
<dbReference type="InterPro" id="IPR039532">
    <property type="entry name" value="TetR_C_Firmicutes"/>
</dbReference>
<dbReference type="InterPro" id="IPR050624">
    <property type="entry name" value="HTH-type_Tx_Regulator"/>
</dbReference>
<dbReference type="SUPFAM" id="SSF46689">
    <property type="entry name" value="Homeodomain-like"/>
    <property type="match status" value="1"/>
</dbReference>
<proteinExistence type="predicted"/>
<gene>
    <name evidence="4" type="ORF">BTIS_0764</name>
</gene>
<keyword evidence="5" id="KW-1185">Reference proteome</keyword>
<feature type="domain" description="HTH tetR-type" evidence="3">
    <location>
        <begin position="6"/>
        <end position="66"/>
    </location>
</feature>
<comment type="caution">
    <text evidence="4">The sequence shown here is derived from an EMBL/GenBank/DDBJ whole genome shotgun (WGS) entry which is preliminary data.</text>
</comment>
<dbReference type="InterPro" id="IPR009057">
    <property type="entry name" value="Homeodomain-like_sf"/>
</dbReference>
<organism evidence="4 5">
    <name type="scientific">Bifidobacterium tissieri</name>
    <dbReference type="NCBI Taxonomy" id="1630162"/>
    <lineage>
        <taxon>Bacteria</taxon>
        <taxon>Bacillati</taxon>
        <taxon>Actinomycetota</taxon>
        <taxon>Actinomycetes</taxon>
        <taxon>Bifidobacteriales</taxon>
        <taxon>Bifidobacteriaceae</taxon>
        <taxon>Bifidobacterium</taxon>
    </lineage>
</organism>